<evidence type="ECO:0000256" key="9">
    <source>
        <dbReference type="ARBA" id="ARBA00023002"/>
    </source>
</evidence>
<evidence type="ECO:0000256" key="13">
    <source>
        <dbReference type="PIRSR" id="PIRSR602401-1"/>
    </source>
</evidence>
<evidence type="ECO:0000256" key="11">
    <source>
        <dbReference type="ARBA" id="ARBA00023033"/>
    </source>
</evidence>
<reference evidence="14 15" key="1">
    <citation type="journal article" date="2012" name="Science">
        <title>The Paleozoic origin of enzymatic lignin decomposition reconstructed from 31 fungal genomes.</title>
        <authorList>
            <person name="Floudas D."/>
            <person name="Binder M."/>
            <person name="Riley R."/>
            <person name="Barry K."/>
            <person name="Blanchette R.A."/>
            <person name="Henrissat B."/>
            <person name="Martinez A.T."/>
            <person name="Otillar R."/>
            <person name="Spatafora J.W."/>
            <person name="Yadav J.S."/>
            <person name="Aerts A."/>
            <person name="Benoit I."/>
            <person name="Boyd A."/>
            <person name="Carlson A."/>
            <person name="Copeland A."/>
            <person name="Coutinho P.M."/>
            <person name="de Vries R.P."/>
            <person name="Ferreira P."/>
            <person name="Findley K."/>
            <person name="Foster B."/>
            <person name="Gaskell J."/>
            <person name="Glotzer D."/>
            <person name="Gorecki P."/>
            <person name="Heitman J."/>
            <person name="Hesse C."/>
            <person name="Hori C."/>
            <person name="Igarashi K."/>
            <person name="Jurgens J.A."/>
            <person name="Kallen N."/>
            <person name="Kersten P."/>
            <person name="Kohler A."/>
            <person name="Kuees U."/>
            <person name="Kumar T.K.A."/>
            <person name="Kuo A."/>
            <person name="LaButti K."/>
            <person name="Larrondo L.F."/>
            <person name="Lindquist E."/>
            <person name="Ling A."/>
            <person name="Lombard V."/>
            <person name="Lucas S."/>
            <person name="Lundell T."/>
            <person name="Martin R."/>
            <person name="McLaughlin D.J."/>
            <person name="Morgenstern I."/>
            <person name="Morin E."/>
            <person name="Murat C."/>
            <person name="Nagy L.G."/>
            <person name="Nolan M."/>
            <person name="Ohm R.A."/>
            <person name="Patyshakuliyeva A."/>
            <person name="Rokas A."/>
            <person name="Ruiz-Duenas F.J."/>
            <person name="Sabat G."/>
            <person name="Salamov A."/>
            <person name="Samejima M."/>
            <person name="Schmutz J."/>
            <person name="Slot J.C."/>
            <person name="St John F."/>
            <person name="Stenlid J."/>
            <person name="Sun H."/>
            <person name="Sun S."/>
            <person name="Syed K."/>
            <person name="Tsang A."/>
            <person name="Wiebenga A."/>
            <person name="Young D."/>
            <person name="Pisabarro A."/>
            <person name="Eastwood D.C."/>
            <person name="Martin F."/>
            <person name="Cullen D."/>
            <person name="Grigoriev I.V."/>
            <person name="Hibbett D.S."/>
        </authorList>
    </citation>
    <scope>NUCLEOTIDE SEQUENCE [LARGE SCALE GENOMIC DNA]</scope>
    <source>
        <strain evidence="14 15">MD-104</strain>
    </source>
</reference>
<dbReference type="InterPro" id="IPR050364">
    <property type="entry name" value="Cytochrome_P450_fung"/>
</dbReference>
<name>A0A2H3JCX7_WOLCO</name>
<evidence type="ECO:0000313" key="15">
    <source>
        <dbReference type="Proteomes" id="UP000218811"/>
    </source>
</evidence>
<dbReference type="AlphaFoldDB" id="A0A2H3JCX7"/>
<evidence type="ECO:0000256" key="2">
    <source>
        <dbReference type="ARBA" id="ARBA00004370"/>
    </source>
</evidence>
<keyword evidence="8" id="KW-1133">Transmembrane helix</keyword>
<dbReference type="InterPro" id="IPR002401">
    <property type="entry name" value="Cyt_P450_E_grp-I"/>
</dbReference>
<evidence type="ECO:0000256" key="1">
    <source>
        <dbReference type="ARBA" id="ARBA00001971"/>
    </source>
</evidence>
<comment type="pathway">
    <text evidence="3">Secondary metabolite biosynthesis.</text>
</comment>
<dbReference type="CDD" id="cd11065">
    <property type="entry name" value="CYP64-like"/>
    <property type="match status" value="1"/>
</dbReference>
<dbReference type="Proteomes" id="UP000218811">
    <property type="component" value="Unassembled WGS sequence"/>
</dbReference>
<keyword evidence="7 13" id="KW-0479">Metal-binding</keyword>
<keyword evidence="10 13" id="KW-0408">Iron</keyword>
<keyword evidence="9" id="KW-0560">Oxidoreductase</keyword>
<keyword evidence="11" id="KW-0503">Monooxygenase</keyword>
<dbReference type="GO" id="GO:0016705">
    <property type="term" value="F:oxidoreductase activity, acting on paired donors, with incorporation or reduction of molecular oxygen"/>
    <property type="evidence" value="ECO:0007669"/>
    <property type="project" value="InterPro"/>
</dbReference>
<keyword evidence="5 13" id="KW-0349">Heme</keyword>
<keyword evidence="15" id="KW-1185">Reference proteome</keyword>
<evidence type="ECO:0000256" key="5">
    <source>
        <dbReference type="ARBA" id="ARBA00022617"/>
    </source>
</evidence>
<proteinExistence type="inferred from homology"/>
<dbReference type="PRINTS" id="PR00385">
    <property type="entry name" value="P450"/>
</dbReference>
<dbReference type="Pfam" id="PF00067">
    <property type="entry name" value="p450"/>
    <property type="match status" value="1"/>
</dbReference>
<dbReference type="GO" id="GO:0005506">
    <property type="term" value="F:iron ion binding"/>
    <property type="evidence" value="ECO:0007669"/>
    <property type="project" value="InterPro"/>
</dbReference>
<dbReference type="GO" id="GO:0016020">
    <property type="term" value="C:membrane"/>
    <property type="evidence" value="ECO:0007669"/>
    <property type="project" value="UniProtKB-SubCell"/>
</dbReference>
<keyword evidence="6" id="KW-0812">Transmembrane</keyword>
<dbReference type="Gene3D" id="1.10.630.10">
    <property type="entry name" value="Cytochrome P450"/>
    <property type="match status" value="1"/>
</dbReference>
<keyword evidence="12" id="KW-0472">Membrane</keyword>
<evidence type="ECO:0000256" key="3">
    <source>
        <dbReference type="ARBA" id="ARBA00005179"/>
    </source>
</evidence>
<protein>
    <submittedName>
        <fullName evidence="14">Cytochrome P450</fullName>
    </submittedName>
</protein>
<dbReference type="GO" id="GO:0004497">
    <property type="term" value="F:monooxygenase activity"/>
    <property type="evidence" value="ECO:0007669"/>
    <property type="project" value="UniProtKB-KW"/>
</dbReference>
<gene>
    <name evidence="14" type="ORF">WOLCODRAFT_139932</name>
</gene>
<dbReference type="InterPro" id="IPR001128">
    <property type="entry name" value="Cyt_P450"/>
</dbReference>
<comment type="subcellular location">
    <subcellularLocation>
        <location evidence="2">Membrane</location>
    </subcellularLocation>
</comment>
<evidence type="ECO:0000256" key="4">
    <source>
        <dbReference type="ARBA" id="ARBA00010617"/>
    </source>
</evidence>
<dbReference type="EMBL" id="KB467854">
    <property type="protein sequence ID" value="PCH35538.1"/>
    <property type="molecule type" value="Genomic_DNA"/>
</dbReference>
<organism evidence="14 15">
    <name type="scientific">Wolfiporia cocos (strain MD-104)</name>
    <name type="common">Brown rot fungus</name>
    <dbReference type="NCBI Taxonomy" id="742152"/>
    <lineage>
        <taxon>Eukaryota</taxon>
        <taxon>Fungi</taxon>
        <taxon>Dikarya</taxon>
        <taxon>Basidiomycota</taxon>
        <taxon>Agaricomycotina</taxon>
        <taxon>Agaricomycetes</taxon>
        <taxon>Polyporales</taxon>
        <taxon>Phaeolaceae</taxon>
        <taxon>Wolfiporia</taxon>
    </lineage>
</organism>
<dbReference type="SUPFAM" id="SSF48264">
    <property type="entry name" value="Cytochrome P450"/>
    <property type="match status" value="1"/>
</dbReference>
<sequence>MDALRPHLKLLEWAQEYGEIFSLRIGPQPVIVLNTAKAANTLMLERGAKYSGRVAPHVAHDLVRDGQSLLFMQHDQVHKSARRSLQTVLGPKPSQGIRPIQDLESRVLLYDLCAHGEQSISKWYKEGSHNEDPEHHWFGVVRRFTSSVVLNVMLGRRVHRLYNNPDVHKIYDVVENFARVSQFGSYLVDIFPILRKLPDVLAPWRREGLAMHQLELSLYGGFLDEGHDAVRKGIARHGFINTYLRARANAGQESAPGKGVTENGWMRDKQLLYVSEGVIEAGSDTTASTIQSFVLFMLAYPSVLQRAREEVDAAVGAERMPNFEDEERLPYVCACVKEILRRRPPTPMGIPHKAEEDDFYQGYFIPKGSTVWGNVWAIHMDPERFPNPMAFEPEHYLTRGKQETFSRRSGSSSRDHYVFGWGRRFCQGSYIAEASIFIALSRLIWGIDFYGPIDNSTAQPWIPDTADDTNWTEGFVTGPKMFPVGFRARSRKHAEVIEKSFVDAQAEWQTMGLAADER</sequence>
<dbReference type="PANTHER" id="PTHR46300:SF2">
    <property type="entry name" value="CYTOCHROME P450 MONOOXYGENASE ALNH-RELATED"/>
    <property type="match status" value="1"/>
</dbReference>
<feature type="binding site" description="axial binding residue" evidence="13">
    <location>
        <position position="426"/>
    </location>
    <ligand>
        <name>heme</name>
        <dbReference type="ChEBI" id="CHEBI:30413"/>
    </ligand>
    <ligandPart>
        <name>Fe</name>
        <dbReference type="ChEBI" id="CHEBI:18248"/>
    </ligandPart>
</feature>
<dbReference type="OMA" id="WRQKKIF"/>
<dbReference type="PANTHER" id="PTHR46300">
    <property type="entry name" value="P450, PUTATIVE (EUROFUNG)-RELATED-RELATED"/>
    <property type="match status" value="1"/>
</dbReference>
<dbReference type="OrthoDB" id="1470350at2759"/>
<comment type="cofactor">
    <cofactor evidence="1 13">
        <name>heme</name>
        <dbReference type="ChEBI" id="CHEBI:30413"/>
    </cofactor>
</comment>
<evidence type="ECO:0000256" key="10">
    <source>
        <dbReference type="ARBA" id="ARBA00023004"/>
    </source>
</evidence>
<comment type="similarity">
    <text evidence="4">Belongs to the cytochrome P450 family.</text>
</comment>
<evidence type="ECO:0000256" key="8">
    <source>
        <dbReference type="ARBA" id="ARBA00022989"/>
    </source>
</evidence>
<dbReference type="PRINTS" id="PR00463">
    <property type="entry name" value="EP450I"/>
</dbReference>
<accession>A0A2H3JCX7</accession>
<dbReference type="STRING" id="742152.A0A2H3JCX7"/>
<evidence type="ECO:0000313" key="14">
    <source>
        <dbReference type="EMBL" id="PCH35538.1"/>
    </source>
</evidence>
<evidence type="ECO:0000256" key="6">
    <source>
        <dbReference type="ARBA" id="ARBA00022692"/>
    </source>
</evidence>
<evidence type="ECO:0000256" key="7">
    <source>
        <dbReference type="ARBA" id="ARBA00022723"/>
    </source>
</evidence>
<dbReference type="InterPro" id="IPR036396">
    <property type="entry name" value="Cyt_P450_sf"/>
</dbReference>
<dbReference type="GO" id="GO:0020037">
    <property type="term" value="F:heme binding"/>
    <property type="evidence" value="ECO:0007669"/>
    <property type="project" value="InterPro"/>
</dbReference>
<evidence type="ECO:0000256" key="12">
    <source>
        <dbReference type="ARBA" id="ARBA00023136"/>
    </source>
</evidence>